<feature type="non-terminal residue" evidence="1">
    <location>
        <position position="309"/>
    </location>
</feature>
<keyword evidence="2" id="KW-1185">Reference proteome</keyword>
<organism evidence="1 2">
    <name type="scientific">Brachionus plicatilis</name>
    <name type="common">Marine rotifer</name>
    <name type="synonym">Brachionus muelleri</name>
    <dbReference type="NCBI Taxonomy" id="10195"/>
    <lineage>
        <taxon>Eukaryota</taxon>
        <taxon>Metazoa</taxon>
        <taxon>Spiralia</taxon>
        <taxon>Gnathifera</taxon>
        <taxon>Rotifera</taxon>
        <taxon>Eurotatoria</taxon>
        <taxon>Monogononta</taxon>
        <taxon>Pseudotrocha</taxon>
        <taxon>Ploima</taxon>
        <taxon>Brachionidae</taxon>
        <taxon>Brachionus</taxon>
    </lineage>
</organism>
<reference evidence="1 2" key="1">
    <citation type="journal article" date="2018" name="Sci. Rep.">
        <title>Genomic signatures of local adaptation to the degree of environmental predictability in rotifers.</title>
        <authorList>
            <person name="Franch-Gras L."/>
            <person name="Hahn C."/>
            <person name="Garcia-Roger E.M."/>
            <person name="Carmona M.J."/>
            <person name="Serra M."/>
            <person name="Gomez A."/>
        </authorList>
    </citation>
    <scope>NUCLEOTIDE SEQUENCE [LARGE SCALE GENOMIC DNA]</scope>
    <source>
        <strain evidence="1">HYR1</strain>
    </source>
</reference>
<comment type="caution">
    <text evidence="1">The sequence shown here is derived from an EMBL/GenBank/DDBJ whole genome shotgun (WGS) entry which is preliminary data.</text>
</comment>
<dbReference type="Proteomes" id="UP000276133">
    <property type="component" value="Unassembled WGS sequence"/>
</dbReference>
<dbReference type="EMBL" id="REGN01002832">
    <property type="protein sequence ID" value="RNA25933.1"/>
    <property type="molecule type" value="Genomic_DNA"/>
</dbReference>
<name>A0A3M7RQT3_BRAPC</name>
<protein>
    <submittedName>
        <fullName evidence="1">Uncharacterized protein</fullName>
    </submittedName>
</protein>
<accession>A0A3M7RQT3</accession>
<gene>
    <name evidence="1" type="ORF">BpHYR1_037842</name>
</gene>
<sequence length="309" mass="36239">MFNYDLGQVILSRDANYSIEHLILMMQIMDTNFSLIDQTSSYEWTYLNGYCDIKVLENIQKNFNEYTDQIKARTIVVYNPRYSHSIMAKPYDAKSLMQTELASNCKTFTQSTLDICLARIGGIEQILVLIAKLIDQEHKLYTALKLEGLSLEENKNFDRTPSLLMLESLIYLVNKRAYIQSEFKKMDGYVLLQRIFTSIASLNKYLAKNQNYPQDTNYYTFIQKDLFITLVNGSFFKPVYRLNYYDPSPNNIEFCYENAGRKTQTKNEQNVFQRSSINVINPEILSHLIIEWELWIPLENLEKKLVKTT</sequence>
<evidence type="ECO:0000313" key="2">
    <source>
        <dbReference type="Proteomes" id="UP000276133"/>
    </source>
</evidence>
<dbReference type="AlphaFoldDB" id="A0A3M7RQT3"/>
<evidence type="ECO:0000313" key="1">
    <source>
        <dbReference type="EMBL" id="RNA25933.1"/>
    </source>
</evidence>
<proteinExistence type="predicted"/>